<reference evidence="1 2" key="1">
    <citation type="submission" date="2024-01" db="EMBL/GenBank/DDBJ databases">
        <title>The genomes of 5 underutilized Papilionoideae crops provide insights into root nodulation and disease resistanc.</title>
        <authorList>
            <person name="Jiang F."/>
        </authorList>
    </citation>
    <scope>NUCLEOTIDE SEQUENCE [LARGE SCALE GENOMIC DNA]</scope>
    <source>
        <strain evidence="1">LVBAO_FW01</strain>
        <tissue evidence="1">Leaves</tissue>
    </source>
</reference>
<evidence type="ECO:0000313" key="1">
    <source>
        <dbReference type="EMBL" id="KAK7362307.1"/>
    </source>
</evidence>
<keyword evidence="2" id="KW-1185">Reference proteome</keyword>
<evidence type="ECO:0000313" key="2">
    <source>
        <dbReference type="Proteomes" id="UP001367508"/>
    </source>
</evidence>
<dbReference type="EMBL" id="JAYMYQ010000001">
    <property type="protein sequence ID" value="KAK7362307.1"/>
    <property type="molecule type" value="Genomic_DNA"/>
</dbReference>
<name>A0AAN9MX49_CANGL</name>
<organism evidence="1 2">
    <name type="scientific">Canavalia gladiata</name>
    <name type="common">Sword bean</name>
    <name type="synonym">Dolichos gladiatus</name>
    <dbReference type="NCBI Taxonomy" id="3824"/>
    <lineage>
        <taxon>Eukaryota</taxon>
        <taxon>Viridiplantae</taxon>
        <taxon>Streptophyta</taxon>
        <taxon>Embryophyta</taxon>
        <taxon>Tracheophyta</taxon>
        <taxon>Spermatophyta</taxon>
        <taxon>Magnoliopsida</taxon>
        <taxon>eudicotyledons</taxon>
        <taxon>Gunneridae</taxon>
        <taxon>Pentapetalae</taxon>
        <taxon>rosids</taxon>
        <taxon>fabids</taxon>
        <taxon>Fabales</taxon>
        <taxon>Fabaceae</taxon>
        <taxon>Papilionoideae</taxon>
        <taxon>50 kb inversion clade</taxon>
        <taxon>NPAAA clade</taxon>
        <taxon>indigoferoid/millettioid clade</taxon>
        <taxon>Phaseoleae</taxon>
        <taxon>Canavalia</taxon>
    </lineage>
</organism>
<sequence length="176" mass="20074">MAFSFSYFNSKHCPFIGILSDKFLNIRHGHRSKESMQLNANFLAFLRWKIDAKIVLGCAVKLPSANMIVVARVLYYKRICHVWQAEVGSNKSYEPIVFSIIVRKVEPSLSSQLPVYARELCLTASLPSSKALPPYIKLAKSIRNIFSINDDHGMTHTTSNAYYIHALKYIHFLGYN</sequence>
<comment type="caution">
    <text evidence="1">The sequence shown here is derived from an EMBL/GenBank/DDBJ whole genome shotgun (WGS) entry which is preliminary data.</text>
</comment>
<proteinExistence type="predicted"/>
<accession>A0AAN9MX49</accession>
<dbReference type="Proteomes" id="UP001367508">
    <property type="component" value="Unassembled WGS sequence"/>
</dbReference>
<gene>
    <name evidence="1" type="ORF">VNO77_04417</name>
</gene>
<dbReference type="AlphaFoldDB" id="A0AAN9MX49"/>
<protein>
    <submittedName>
        <fullName evidence="1">Uncharacterized protein</fullName>
    </submittedName>
</protein>